<evidence type="ECO:0000313" key="2">
    <source>
        <dbReference type="Proteomes" id="UP000000845"/>
    </source>
</evidence>
<gene>
    <name evidence="1" type="ordered locus">Sterm_0360</name>
</gene>
<evidence type="ECO:0008006" key="3">
    <source>
        <dbReference type="Google" id="ProtNLM"/>
    </source>
</evidence>
<organism evidence="1 2">
    <name type="scientific">Sebaldella termitidis (strain ATCC 33386 / NCTC 11300)</name>
    <dbReference type="NCBI Taxonomy" id="526218"/>
    <lineage>
        <taxon>Bacteria</taxon>
        <taxon>Fusobacteriati</taxon>
        <taxon>Fusobacteriota</taxon>
        <taxon>Fusobacteriia</taxon>
        <taxon>Fusobacteriales</taxon>
        <taxon>Leptotrichiaceae</taxon>
        <taxon>Sebaldella</taxon>
    </lineage>
</organism>
<reference evidence="2" key="1">
    <citation type="submission" date="2009-09" db="EMBL/GenBank/DDBJ databases">
        <title>The complete chromosome of Sebaldella termitidis ATCC 33386.</title>
        <authorList>
            <consortium name="US DOE Joint Genome Institute (JGI-PGF)"/>
            <person name="Lucas S."/>
            <person name="Copeland A."/>
            <person name="Lapidus A."/>
            <person name="Glavina del Rio T."/>
            <person name="Dalin E."/>
            <person name="Tice H."/>
            <person name="Bruce D."/>
            <person name="Goodwin L."/>
            <person name="Pitluck S."/>
            <person name="Kyrpides N."/>
            <person name="Mavromatis K."/>
            <person name="Ivanova N."/>
            <person name="Mikhailova N."/>
            <person name="Sims D."/>
            <person name="Meincke L."/>
            <person name="Brettin T."/>
            <person name="Detter J.C."/>
            <person name="Han C."/>
            <person name="Larimer F."/>
            <person name="Land M."/>
            <person name="Hauser L."/>
            <person name="Markowitz V."/>
            <person name="Cheng J.F."/>
            <person name="Hugenholtz P."/>
            <person name="Woyke T."/>
            <person name="Wu D."/>
            <person name="Eisen J.A."/>
        </authorList>
    </citation>
    <scope>NUCLEOTIDE SEQUENCE [LARGE SCALE GENOMIC DNA]</scope>
    <source>
        <strain evidence="2">ATCC 33386 / NCTC 11300</strain>
    </source>
</reference>
<proteinExistence type="predicted"/>
<dbReference type="RefSeq" id="WP_012859843.1">
    <property type="nucleotide sequence ID" value="NC_013517.1"/>
</dbReference>
<accession>D1ALX6</accession>
<evidence type="ECO:0000313" key="1">
    <source>
        <dbReference type="EMBL" id="ACZ07244.1"/>
    </source>
</evidence>
<protein>
    <recommendedName>
        <fullName evidence="3">DUF2620 domain-containing protein</fullName>
    </recommendedName>
</protein>
<dbReference type="KEGG" id="str:Sterm_0360"/>
<dbReference type="HOGENOM" id="CLU_133709_0_0_0"/>
<dbReference type="EMBL" id="CP001739">
    <property type="protein sequence ID" value="ACZ07244.1"/>
    <property type="molecule type" value="Genomic_DNA"/>
</dbReference>
<dbReference type="STRING" id="526218.Sterm_0360"/>
<dbReference type="AlphaFoldDB" id="D1ALX6"/>
<dbReference type="InterPro" id="IPR021238">
    <property type="entry name" value="DUF2620"/>
</dbReference>
<dbReference type="Proteomes" id="UP000000845">
    <property type="component" value="Chromosome"/>
</dbReference>
<dbReference type="eggNOG" id="ENOG5032N2F">
    <property type="taxonomic scope" value="Bacteria"/>
</dbReference>
<dbReference type="Pfam" id="PF10941">
    <property type="entry name" value="DUF2620"/>
    <property type="match status" value="1"/>
</dbReference>
<reference evidence="1 2" key="2">
    <citation type="journal article" date="2010" name="Stand. Genomic Sci.">
        <title>Complete genome sequence of Sebaldella termitidis type strain (NCTC 11300).</title>
        <authorList>
            <person name="Harmon-Smith M."/>
            <person name="Celia L."/>
            <person name="Chertkov O."/>
            <person name="Lapidus A."/>
            <person name="Copeland A."/>
            <person name="Glavina Del Rio T."/>
            <person name="Nolan M."/>
            <person name="Lucas S."/>
            <person name="Tice H."/>
            <person name="Cheng J.F."/>
            <person name="Han C."/>
            <person name="Detter J.C."/>
            <person name="Bruce D."/>
            <person name="Goodwin L."/>
            <person name="Pitluck S."/>
            <person name="Pati A."/>
            <person name="Liolios K."/>
            <person name="Ivanova N."/>
            <person name="Mavromatis K."/>
            <person name="Mikhailova N."/>
            <person name="Chen A."/>
            <person name="Palaniappan K."/>
            <person name="Land M."/>
            <person name="Hauser L."/>
            <person name="Chang Y.J."/>
            <person name="Jeffries C.D."/>
            <person name="Brettin T."/>
            <person name="Goker M."/>
            <person name="Beck B."/>
            <person name="Bristow J."/>
            <person name="Eisen J.A."/>
            <person name="Markowitz V."/>
            <person name="Hugenholtz P."/>
            <person name="Kyrpides N.C."/>
            <person name="Klenk H.P."/>
            <person name="Chen F."/>
        </authorList>
    </citation>
    <scope>NUCLEOTIDE SEQUENCE [LARGE SCALE GENOMIC DNA]</scope>
    <source>
        <strain evidence="2">ATCC 33386 / NCTC 11300</strain>
    </source>
</reference>
<name>D1ALX6_SEBTE</name>
<keyword evidence="2" id="KW-1185">Reference proteome</keyword>
<sequence length="121" mass="12698">MIRIGVAGLKKDLTEKTIIENGNGNFEVLVTTDMDAAKKIKKGELDYYFGACNSGGGAAISILIGMIGYGKCSTVAKAGGSAPDKDQIKKLLAEGKVAFGMSVENIEKTVPVLLESILESK</sequence>